<keyword evidence="12" id="KW-1185">Reference proteome</keyword>
<dbReference type="Pfam" id="PF02504">
    <property type="entry name" value="FA_synthesis"/>
    <property type="match status" value="1"/>
</dbReference>
<reference evidence="11 12" key="1">
    <citation type="submission" date="2019-05" db="EMBL/GenBank/DDBJ databases">
        <title>The Complete Genome Sequence of the n-alkane-degrading Desulfoglaeba alkanexedens ALDC reveals multiple alkylsuccinate synthase gene clusters.</title>
        <authorList>
            <person name="Callaghan A.V."/>
            <person name="Davidova I.A."/>
            <person name="Duncan K.E."/>
            <person name="Morris B."/>
            <person name="McInerney M.J."/>
        </authorList>
    </citation>
    <scope>NUCLEOTIDE SEQUENCE [LARGE SCALE GENOMIC DNA]</scope>
    <source>
        <strain evidence="11 12">ALDC</strain>
    </source>
</reference>
<evidence type="ECO:0000256" key="8">
    <source>
        <dbReference type="ARBA" id="ARBA00024069"/>
    </source>
</evidence>
<dbReference type="EC" id="2.3.1.274" evidence="8 10"/>
<sequence>MRIVLDAMGGDRAPRSLVEGALLARTRCPAEIVLAGDESTLRPLFADLLKSRPEAAVSGGVSIVHAPEVVGMDEAGPAALRKKKASSLAVAMGLLAAGEADAVVSAGNSAAVVAHAKHHLGLVPGLRRPVLAVVIPTLRGNALLLDAGAHVEAKGIHLAQSAVLADAYLRLKDGLTRPRIALLNIGEEASKGPKVVRGAYGLLERTTLHFIGNVEAHQVLEGTTDAVVCDGFSGNNLLKFLEGVAEFLRRSAAIEPCLEPASGGSPSSNPWKEWAERMAARELGGAPLLGVLKPVVIAHGRSEAPSIANAVGEAFLSASSDLFRRMAEDCEQSRILSELKHQHAVYALERLKQTWRFGQKS</sequence>
<dbReference type="SUPFAM" id="SSF53659">
    <property type="entry name" value="Isocitrate/Isopropylmalate dehydrogenase-like"/>
    <property type="match status" value="1"/>
</dbReference>
<comment type="subunit">
    <text evidence="9 10">Homodimer. Probably interacts with PlsY.</text>
</comment>
<reference evidence="11 12" key="2">
    <citation type="submission" date="2019-05" db="EMBL/GenBank/DDBJ databases">
        <authorList>
            <person name="Suflita J.M."/>
            <person name="Marks C.R."/>
        </authorList>
    </citation>
    <scope>NUCLEOTIDE SEQUENCE [LARGE SCALE GENOMIC DNA]</scope>
    <source>
        <strain evidence="11 12">ALDC</strain>
    </source>
</reference>
<evidence type="ECO:0000256" key="10">
    <source>
        <dbReference type="HAMAP-Rule" id="MF_00019"/>
    </source>
</evidence>
<evidence type="ECO:0000256" key="9">
    <source>
        <dbReference type="ARBA" id="ARBA00046608"/>
    </source>
</evidence>
<dbReference type="InterPro" id="IPR012281">
    <property type="entry name" value="Phospholipid_synth_PlsX-like"/>
</dbReference>
<dbReference type="HAMAP" id="MF_00019">
    <property type="entry name" value="PlsX"/>
    <property type="match status" value="1"/>
</dbReference>
<comment type="catalytic activity">
    <reaction evidence="1 10">
        <text>a fatty acyl-[ACP] + phosphate = an acyl phosphate + holo-[ACP]</text>
        <dbReference type="Rhea" id="RHEA:42292"/>
        <dbReference type="Rhea" id="RHEA-COMP:9685"/>
        <dbReference type="Rhea" id="RHEA-COMP:14125"/>
        <dbReference type="ChEBI" id="CHEBI:43474"/>
        <dbReference type="ChEBI" id="CHEBI:59918"/>
        <dbReference type="ChEBI" id="CHEBI:64479"/>
        <dbReference type="ChEBI" id="CHEBI:138651"/>
        <dbReference type="EC" id="2.3.1.274"/>
    </reaction>
</comment>
<evidence type="ECO:0000256" key="6">
    <source>
        <dbReference type="ARBA" id="ARBA00023209"/>
    </source>
</evidence>
<keyword evidence="3 10" id="KW-0444">Lipid biosynthesis</keyword>
<keyword evidence="7 10" id="KW-1208">Phospholipid metabolism</keyword>
<dbReference type="GO" id="GO:0043811">
    <property type="term" value="F:phosphate:acyl-[acyl carrier protein] acyltransferase activity"/>
    <property type="evidence" value="ECO:0007669"/>
    <property type="project" value="UniProtKB-UniRule"/>
</dbReference>
<comment type="subcellular location">
    <subcellularLocation>
        <location evidence="10">Cytoplasm</location>
    </subcellularLocation>
    <text evidence="10">Associated with the membrane possibly through PlsY.</text>
</comment>
<dbReference type="Gene3D" id="3.40.718.10">
    <property type="entry name" value="Isopropylmalate Dehydrogenase"/>
    <property type="match status" value="1"/>
</dbReference>
<accession>A0A4P8L3T6</accession>
<dbReference type="KEGG" id="dax:FDQ92_10880"/>
<organism evidence="11 12">
    <name type="scientific">Desulfoglaeba alkanexedens ALDC</name>
    <dbReference type="NCBI Taxonomy" id="980445"/>
    <lineage>
        <taxon>Bacteria</taxon>
        <taxon>Pseudomonadati</taxon>
        <taxon>Thermodesulfobacteriota</taxon>
        <taxon>Syntrophobacteria</taxon>
        <taxon>Syntrophobacterales</taxon>
        <taxon>Syntrophobacteraceae</taxon>
        <taxon>Desulfoglaeba</taxon>
    </lineage>
</organism>
<evidence type="ECO:0000256" key="1">
    <source>
        <dbReference type="ARBA" id="ARBA00001232"/>
    </source>
</evidence>
<dbReference type="PANTHER" id="PTHR30100:SF1">
    <property type="entry name" value="PHOSPHATE ACYLTRANSFERASE"/>
    <property type="match status" value="1"/>
</dbReference>
<keyword evidence="4 10" id="KW-0808">Transferase</keyword>
<dbReference type="PANTHER" id="PTHR30100">
    <property type="entry name" value="FATTY ACID/PHOSPHOLIPID SYNTHESIS PROTEIN PLSX"/>
    <property type="match status" value="1"/>
</dbReference>
<dbReference type="RefSeq" id="WP_137424910.1">
    <property type="nucleotide sequence ID" value="NZ_CP040098.1"/>
</dbReference>
<dbReference type="PIRSF" id="PIRSF002465">
    <property type="entry name" value="Phsphlp_syn_PlsX"/>
    <property type="match status" value="1"/>
</dbReference>
<protein>
    <recommendedName>
        <fullName evidence="8 10">Phosphate acyltransferase</fullName>
        <ecNumber evidence="8 10">2.3.1.274</ecNumber>
    </recommendedName>
    <alternativeName>
        <fullName evidence="10">Acyl-ACP phosphotransacylase</fullName>
    </alternativeName>
    <alternativeName>
        <fullName evidence="10">Acyl-[acyl-carrier-protein]--phosphate acyltransferase</fullName>
    </alternativeName>
    <alternativeName>
        <fullName evidence="10">Phosphate-acyl-ACP acyltransferase</fullName>
    </alternativeName>
</protein>
<name>A0A4P8L3T6_9BACT</name>
<evidence type="ECO:0000256" key="4">
    <source>
        <dbReference type="ARBA" id="ARBA00022679"/>
    </source>
</evidence>
<evidence type="ECO:0000256" key="3">
    <source>
        <dbReference type="ARBA" id="ARBA00022516"/>
    </source>
</evidence>
<comment type="pathway">
    <text evidence="10">Lipid metabolism; phospholipid metabolism.</text>
</comment>
<dbReference type="InterPro" id="IPR003664">
    <property type="entry name" value="FA_synthesis"/>
</dbReference>
<evidence type="ECO:0000256" key="2">
    <source>
        <dbReference type="ARBA" id="ARBA00022490"/>
    </source>
</evidence>
<dbReference type="GO" id="GO:0008654">
    <property type="term" value="P:phospholipid biosynthetic process"/>
    <property type="evidence" value="ECO:0007669"/>
    <property type="project" value="UniProtKB-KW"/>
</dbReference>
<gene>
    <name evidence="10 11" type="primary">plsX</name>
    <name evidence="11" type="ORF">FDQ92_10880</name>
</gene>
<comment type="function">
    <text evidence="10">Catalyzes the reversible formation of acyl-phosphate (acyl-PO(4)) from acyl-[acyl-carrier-protein] (acyl-ACP). This enzyme utilizes acyl-ACP as fatty acyl donor, but not acyl-CoA.</text>
</comment>
<dbReference type="Proteomes" id="UP000298602">
    <property type="component" value="Chromosome"/>
</dbReference>
<keyword evidence="6 10" id="KW-0594">Phospholipid biosynthesis</keyword>
<evidence type="ECO:0000313" key="12">
    <source>
        <dbReference type="Proteomes" id="UP000298602"/>
    </source>
</evidence>
<keyword evidence="5 10" id="KW-0443">Lipid metabolism</keyword>
<dbReference type="GO" id="GO:0006633">
    <property type="term" value="P:fatty acid biosynthetic process"/>
    <property type="evidence" value="ECO:0007669"/>
    <property type="project" value="UniProtKB-UniRule"/>
</dbReference>
<evidence type="ECO:0000256" key="7">
    <source>
        <dbReference type="ARBA" id="ARBA00023264"/>
    </source>
</evidence>
<dbReference type="GO" id="GO:0005737">
    <property type="term" value="C:cytoplasm"/>
    <property type="evidence" value="ECO:0007669"/>
    <property type="project" value="UniProtKB-SubCell"/>
</dbReference>
<keyword evidence="2 10" id="KW-0963">Cytoplasm</keyword>
<proteinExistence type="inferred from homology"/>
<evidence type="ECO:0000313" key="11">
    <source>
        <dbReference type="EMBL" id="QCQ22626.1"/>
    </source>
</evidence>
<keyword evidence="11" id="KW-0012">Acyltransferase</keyword>
<evidence type="ECO:0000256" key="5">
    <source>
        <dbReference type="ARBA" id="ARBA00023098"/>
    </source>
</evidence>
<comment type="similarity">
    <text evidence="10">Belongs to the PlsX family.</text>
</comment>
<dbReference type="OrthoDB" id="9806408at2"/>
<dbReference type="UniPathway" id="UPA00085"/>
<dbReference type="NCBIfam" id="TIGR00182">
    <property type="entry name" value="plsX"/>
    <property type="match status" value="1"/>
</dbReference>
<dbReference type="AlphaFoldDB" id="A0A4P8L3T6"/>
<dbReference type="EMBL" id="CP040098">
    <property type="protein sequence ID" value="QCQ22626.1"/>
    <property type="molecule type" value="Genomic_DNA"/>
</dbReference>